<dbReference type="AlphaFoldDB" id="A0A1I5UUP7"/>
<dbReference type="GO" id="GO:0016740">
    <property type="term" value="F:transferase activity"/>
    <property type="evidence" value="ECO:0007669"/>
    <property type="project" value="UniProtKB-KW"/>
</dbReference>
<keyword evidence="2" id="KW-1185">Reference proteome</keyword>
<reference evidence="1 2" key="1">
    <citation type="submission" date="2016-10" db="EMBL/GenBank/DDBJ databases">
        <authorList>
            <person name="de Groot N.N."/>
        </authorList>
    </citation>
    <scope>NUCLEOTIDE SEQUENCE [LARGE SCALE GENOMIC DNA]</scope>
    <source>
        <strain evidence="1 2">CGMCC 1.9113</strain>
    </source>
</reference>
<evidence type="ECO:0000313" key="2">
    <source>
        <dbReference type="Proteomes" id="UP000199586"/>
    </source>
</evidence>
<dbReference type="EMBL" id="FOXP01000016">
    <property type="protein sequence ID" value="SFP98446.1"/>
    <property type="molecule type" value="Genomic_DNA"/>
</dbReference>
<evidence type="ECO:0000313" key="1">
    <source>
        <dbReference type="EMBL" id="SFP98446.1"/>
    </source>
</evidence>
<gene>
    <name evidence="1" type="ORF">SAMN04488241_1162</name>
</gene>
<sequence>MRLRAVVFHDAEDVVHPDELRVFDALVDDHAAVQLPVLPLMKKGARFVGGHYGDEFAEAA</sequence>
<protein>
    <submittedName>
        <fullName evidence="1">Glycosyl transferase family group 2</fullName>
    </submittedName>
</protein>
<dbReference type="RefSeq" id="WP_245739400.1">
    <property type="nucleotide sequence ID" value="NZ_FOXP01000016.1"/>
</dbReference>
<keyword evidence="1" id="KW-0808">Transferase</keyword>
<dbReference type="Proteomes" id="UP000199586">
    <property type="component" value="Unassembled WGS sequence"/>
</dbReference>
<dbReference type="STRING" id="634430.SAMN04488241_1162"/>
<name>A0A1I5UUP7_9SPHN</name>
<organism evidence="1 2">
    <name type="scientific">Sphingomonas rubra</name>
    <dbReference type="NCBI Taxonomy" id="634430"/>
    <lineage>
        <taxon>Bacteria</taxon>
        <taxon>Pseudomonadati</taxon>
        <taxon>Pseudomonadota</taxon>
        <taxon>Alphaproteobacteria</taxon>
        <taxon>Sphingomonadales</taxon>
        <taxon>Sphingomonadaceae</taxon>
        <taxon>Sphingomonas</taxon>
    </lineage>
</organism>
<proteinExistence type="predicted"/>
<accession>A0A1I5UUP7</accession>